<organism evidence="3 4">
    <name type="scientific">Heligmosomoides polygyrus</name>
    <name type="common">Parasitic roundworm</name>
    <dbReference type="NCBI Taxonomy" id="6339"/>
    <lineage>
        <taxon>Eukaryota</taxon>
        <taxon>Metazoa</taxon>
        <taxon>Ecdysozoa</taxon>
        <taxon>Nematoda</taxon>
        <taxon>Chromadorea</taxon>
        <taxon>Rhabditida</taxon>
        <taxon>Rhabditina</taxon>
        <taxon>Rhabditomorpha</taxon>
        <taxon>Strongyloidea</taxon>
        <taxon>Heligmosomidae</taxon>
        <taxon>Heligmosomoides</taxon>
    </lineage>
</organism>
<dbReference type="AlphaFoldDB" id="A0A183FQS5"/>
<protein>
    <submittedName>
        <fullName evidence="4">OTCace domain-containing protein</fullName>
    </submittedName>
</protein>
<keyword evidence="3" id="KW-1185">Reference proteome</keyword>
<dbReference type="Proteomes" id="UP000050761">
    <property type="component" value="Unassembled WGS sequence"/>
</dbReference>
<sequence>MRSIASPDSDEHSEQLAKHNCVLIHTFPSPLQRTAEAAIPCPIHRDQSRRTDFESDDTTLSSASVPGFT</sequence>
<evidence type="ECO:0000313" key="2">
    <source>
        <dbReference type="EMBL" id="VDO83731.1"/>
    </source>
</evidence>
<evidence type="ECO:0000313" key="3">
    <source>
        <dbReference type="Proteomes" id="UP000050761"/>
    </source>
</evidence>
<reference evidence="4" key="2">
    <citation type="submission" date="2019-09" db="UniProtKB">
        <authorList>
            <consortium name="WormBaseParasite"/>
        </authorList>
    </citation>
    <scope>IDENTIFICATION</scope>
</reference>
<feature type="region of interest" description="Disordered" evidence="1">
    <location>
        <begin position="42"/>
        <end position="69"/>
    </location>
</feature>
<gene>
    <name evidence="2" type="ORF">HPBE_LOCUS10116</name>
</gene>
<reference evidence="2 3" key="1">
    <citation type="submission" date="2018-11" db="EMBL/GenBank/DDBJ databases">
        <authorList>
            <consortium name="Pathogen Informatics"/>
        </authorList>
    </citation>
    <scope>NUCLEOTIDE SEQUENCE [LARGE SCALE GENOMIC DNA]</scope>
</reference>
<evidence type="ECO:0000313" key="4">
    <source>
        <dbReference type="WBParaSite" id="HPBE_0001011501-mRNA-1"/>
    </source>
</evidence>
<accession>A0A3P7Y974</accession>
<proteinExistence type="predicted"/>
<evidence type="ECO:0000256" key="1">
    <source>
        <dbReference type="SAM" id="MobiDB-lite"/>
    </source>
</evidence>
<accession>A0A183FQS5</accession>
<dbReference type="WBParaSite" id="HPBE_0001011501-mRNA-1">
    <property type="protein sequence ID" value="HPBE_0001011501-mRNA-1"/>
    <property type="gene ID" value="HPBE_0001011501"/>
</dbReference>
<name>A0A183FQS5_HELPZ</name>
<feature type="compositionally biased region" description="Basic and acidic residues" evidence="1">
    <location>
        <begin position="43"/>
        <end position="53"/>
    </location>
</feature>
<feature type="compositionally biased region" description="Polar residues" evidence="1">
    <location>
        <begin position="58"/>
        <end position="69"/>
    </location>
</feature>
<dbReference type="EMBL" id="UZAH01026653">
    <property type="protein sequence ID" value="VDO83731.1"/>
    <property type="molecule type" value="Genomic_DNA"/>
</dbReference>